<evidence type="ECO:0000256" key="6">
    <source>
        <dbReference type="ARBA" id="ARBA00023242"/>
    </source>
</evidence>
<evidence type="ECO:0000256" key="2">
    <source>
        <dbReference type="ARBA" id="ARBA00009341"/>
    </source>
</evidence>
<evidence type="ECO:0000313" key="9">
    <source>
        <dbReference type="EMBL" id="KRX89972.1"/>
    </source>
</evidence>
<dbReference type="PROSITE" id="PS00678">
    <property type="entry name" value="WD_REPEATS_1"/>
    <property type="match status" value="3"/>
</dbReference>
<dbReference type="Pfam" id="PF12265">
    <property type="entry name" value="CAF1C_H4-bd"/>
    <property type="match status" value="1"/>
</dbReference>
<dbReference type="GO" id="GO:0005634">
    <property type="term" value="C:nucleus"/>
    <property type="evidence" value="ECO:0007669"/>
    <property type="project" value="UniProtKB-SubCell"/>
</dbReference>
<feature type="repeat" description="WD" evidence="7">
    <location>
        <begin position="280"/>
        <end position="322"/>
    </location>
</feature>
<dbReference type="PANTHER" id="PTHR22850">
    <property type="entry name" value="WD40 REPEAT FAMILY"/>
    <property type="match status" value="1"/>
</dbReference>
<dbReference type="AlphaFoldDB" id="A0A0V0XPN6"/>
<dbReference type="InterPro" id="IPR022052">
    <property type="entry name" value="Histone-bd_RBBP4-like_N"/>
</dbReference>
<comment type="similarity">
    <text evidence="2">Belongs to the WD repeat RBAP46/RBAP48/MSI1 family.</text>
</comment>
<dbReference type="SMART" id="SM00320">
    <property type="entry name" value="WD40"/>
    <property type="match status" value="6"/>
</dbReference>
<feature type="domain" description="Histone-binding protein RBBP4-like N-terminal" evidence="8">
    <location>
        <begin position="75"/>
        <end position="143"/>
    </location>
</feature>
<dbReference type="InterPro" id="IPR019775">
    <property type="entry name" value="WD40_repeat_CS"/>
</dbReference>
<feature type="repeat" description="WD" evidence="7">
    <location>
        <begin position="370"/>
        <end position="405"/>
    </location>
</feature>
<dbReference type="Pfam" id="PF00400">
    <property type="entry name" value="WD40"/>
    <property type="match status" value="5"/>
</dbReference>
<keyword evidence="4" id="KW-0677">Repeat</keyword>
<gene>
    <name evidence="9" type="primary">Caf1</name>
    <name evidence="9" type="ORF">T4E_5955</name>
</gene>
<comment type="subcellular location">
    <subcellularLocation>
        <location evidence="1">Nucleus</location>
    </subcellularLocation>
</comment>
<keyword evidence="5" id="KW-0156">Chromatin regulator</keyword>
<dbReference type="PROSITE" id="PS50082">
    <property type="entry name" value="WD_REPEATS_2"/>
    <property type="match status" value="3"/>
</dbReference>
<dbReference type="InterPro" id="IPR050459">
    <property type="entry name" value="WD_repeat_RBAP46/RBAP48/MSI1"/>
</dbReference>
<dbReference type="STRING" id="6337.A0A0V0XPN6"/>
<keyword evidence="6" id="KW-0539">Nucleus</keyword>
<dbReference type="InterPro" id="IPR020472">
    <property type="entry name" value="WD40_PAC1"/>
</dbReference>
<dbReference type="PROSITE" id="PS50294">
    <property type="entry name" value="WD_REPEATS_REGION"/>
    <property type="match status" value="3"/>
</dbReference>
<dbReference type="Proteomes" id="UP000054815">
    <property type="component" value="Unassembled WGS sequence"/>
</dbReference>
<dbReference type="InterPro" id="IPR001680">
    <property type="entry name" value="WD40_rpt"/>
</dbReference>
<name>A0A0V0XPN6_TRIPS</name>
<dbReference type="InterPro" id="IPR015943">
    <property type="entry name" value="WD40/YVTN_repeat-like_dom_sf"/>
</dbReference>
<dbReference type="GO" id="GO:0006325">
    <property type="term" value="P:chromatin organization"/>
    <property type="evidence" value="ECO:0007669"/>
    <property type="project" value="UniProtKB-KW"/>
</dbReference>
<sequence length="481" mass="54849">MPSKYTVAVFFAAYLTIYFTAPLEIHAFISLLSDVFNDYFPSFSIGNLVNFDKMTSYLSASTPSDETAEMRMINDDYKIWKRNVPFLYDRLITHCLEWPSLTCQWLPHPIWKTSSNSTAFSLLLGTHTANEQNSLLAMSVNLIDEEAVCYDRSYYDNEGMEHGALHGYSCKLHIEARVNHEGEVNRARYMPQNAHIIATVSPSSEVFVFDFTKRTDKVQPSGDFKPTLRLRGHVREGFGLAWNCLRFGYLISASDDHTVCMWDVNAKSTEAGYLDALSIFEGHTHIVEDVAWHSNNEHIFASVGDDHLLLIWDIREDNRFRPTHSVRAHPAEIYCVEFNPFNGSLLATGSADHTVGLWDMRNLSLKVHSFESHQDDIFQVQWSSQNETILASSGSDRRLHVWDLSKIGDEQTADDAIDGPPELLFIHAGHTAKISDFSWGLQNPWMIASVSEDNILQLWQMSDNIYHDYDELNEMEAPICN</sequence>
<dbReference type="PRINTS" id="PR00320">
    <property type="entry name" value="GPROTEINBRPT"/>
</dbReference>
<evidence type="ECO:0000256" key="5">
    <source>
        <dbReference type="ARBA" id="ARBA00022853"/>
    </source>
</evidence>
<feature type="repeat" description="WD" evidence="7">
    <location>
        <begin position="326"/>
        <end position="362"/>
    </location>
</feature>
<evidence type="ECO:0000256" key="1">
    <source>
        <dbReference type="ARBA" id="ARBA00004123"/>
    </source>
</evidence>
<evidence type="ECO:0000256" key="3">
    <source>
        <dbReference type="ARBA" id="ARBA00022574"/>
    </source>
</evidence>
<organism evidence="9 10">
    <name type="scientific">Trichinella pseudospiralis</name>
    <name type="common">Parasitic roundworm</name>
    <dbReference type="NCBI Taxonomy" id="6337"/>
    <lineage>
        <taxon>Eukaryota</taxon>
        <taxon>Metazoa</taxon>
        <taxon>Ecdysozoa</taxon>
        <taxon>Nematoda</taxon>
        <taxon>Enoplea</taxon>
        <taxon>Dorylaimia</taxon>
        <taxon>Trichinellida</taxon>
        <taxon>Trichinellidae</taxon>
        <taxon>Trichinella</taxon>
    </lineage>
</organism>
<accession>A0A0V0XPN6</accession>
<keyword evidence="3 7" id="KW-0853">WD repeat</keyword>
<reference evidence="9 10" key="1">
    <citation type="submission" date="2015-01" db="EMBL/GenBank/DDBJ databases">
        <title>Evolution of Trichinella species and genotypes.</title>
        <authorList>
            <person name="Korhonen P.K."/>
            <person name="Edoardo P."/>
            <person name="Giuseppe L.R."/>
            <person name="Gasser R.B."/>
        </authorList>
    </citation>
    <scope>NUCLEOTIDE SEQUENCE [LARGE SCALE GENOMIC DNA]</scope>
    <source>
        <strain evidence="9">ISS141</strain>
    </source>
</reference>
<evidence type="ECO:0000259" key="8">
    <source>
        <dbReference type="Pfam" id="PF12265"/>
    </source>
</evidence>
<dbReference type="Gene3D" id="2.130.10.10">
    <property type="entry name" value="YVTN repeat-like/Quinoprotein amine dehydrogenase"/>
    <property type="match status" value="1"/>
</dbReference>
<evidence type="ECO:0000256" key="4">
    <source>
        <dbReference type="ARBA" id="ARBA00022737"/>
    </source>
</evidence>
<evidence type="ECO:0000313" key="10">
    <source>
        <dbReference type="Proteomes" id="UP000054815"/>
    </source>
</evidence>
<dbReference type="SUPFAM" id="SSF50978">
    <property type="entry name" value="WD40 repeat-like"/>
    <property type="match status" value="1"/>
</dbReference>
<proteinExistence type="inferred from homology"/>
<comment type="caution">
    <text evidence="9">The sequence shown here is derived from an EMBL/GenBank/DDBJ whole genome shotgun (WGS) entry which is preliminary data.</text>
</comment>
<dbReference type="EMBL" id="JYDU01000180">
    <property type="protein sequence ID" value="KRX89972.1"/>
    <property type="molecule type" value="Genomic_DNA"/>
</dbReference>
<dbReference type="InterPro" id="IPR036322">
    <property type="entry name" value="WD40_repeat_dom_sf"/>
</dbReference>
<evidence type="ECO:0000256" key="7">
    <source>
        <dbReference type="PROSITE-ProRule" id="PRU00221"/>
    </source>
</evidence>
<protein>
    <submittedName>
        <fullName evidence="9">Putative histone-binding protein Caf1</fullName>
    </submittedName>
</protein>